<evidence type="ECO:0000313" key="3">
    <source>
        <dbReference type="Proteomes" id="UP000701341"/>
    </source>
</evidence>
<feature type="region of interest" description="Disordered" evidence="1">
    <location>
        <begin position="224"/>
        <end position="248"/>
    </location>
</feature>
<feature type="compositionally biased region" description="Low complexity" evidence="1">
    <location>
        <begin position="235"/>
        <end position="248"/>
    </location>
</feature>
<dbReference type="AlphaFoldDB" id="A0A9P5GS37"/>
<gene>
    <name evidence="2" type="ORF">PCG10_001386</name>
</gene>
<sequence length="248" mass="27306">MASNQPSLLEYARFYNVAEDSTRYCPINYADKTCEPTTPIPPVEGLDPEHPEERLKEIDRRFCTELMMEKLPVKPEDMDMLAGCLQLDSFNRNLWRGILPQVTTSDVKHEPYLLTAVHERMVASSEFHANFAQSPTPSSPIPSVRLVVPSGPDVPVVPMNTRDVFEHYNSEMSQSNSAEGFTAPETVAAGFSNIPTTSYLAGDAVPPIVGPSGIVHQFVSVESDPVPSIEDQENESYASSELSSEVST</sequence>
<accession>A0A9P5GS37</accession>
<organism evidence="2 3">
    <name type="scientific">Penicillium crustosum</name>
    <name type="common">Blue mold fungus</name>
    <dbReference type="NCBI Taxonomy" id="36656"/>
    <lineage>
        <taxon>Eukaryota</taxon>
        <taxon>Fungi</taxon>
        <taxon>Dikarya</taxon>
        <taxon>Ascomycota</taxon>
        <taxon>Pezizomycotina</taxon>
        <taxon>Eurotiomycetes</taxon>
        <taxon>Eurotiomycetidae</taxon>
        <taxon>Eurotiales</taxon>
        <taxon>Aspergillaceae</taxon>
        <taxon>Penicillium</taxon>
    </lineage>
</organism>
<name>A0A9P5GS37_PENCR</name>
<dbReference type="EMBL" id="JAAOZQ010000012">
    <property type="protein sequence ID" value="KAF7528099.1"/>
    <property type="molecule type" value="Genomic_DNA"/>
</dbReference>
<dbReference type="Proteomes" id="UP000701341">
    <property type="component" value="Unassembled WGS sequence"/>
</dbReference>
<keyword evidence="3" id="KW-1185">Reference proteome</keyword>
<protein>
    <submittedName>
        <fullName evidence="2">Uncharacterized protein</fullName>
    </submittedName>
</protein>
<evidence type="ECO:0000313" key="2">
    <source>
        <dbReference type="EMBL" id="KAF7528099.1"/>
    </source>
</evidence>
<proteinExistence type="predicted"/>
<reference evidence="2" key="1">
    <citation type="submission" date="2020-02" db="EMBL/GenBank/DDBJ databases">
        <authorList>
            <person name="Lichtner F.J."/>
        </authorList>
    </citation>
    <scope>NUCLEOTIDE SEQUENCE</scope>
    <source>
        <strain evidence="2">G10</strain>
    </source>
</reference>
<comment type="caution">
    <text evidence="2">The sequence shown here is derived from an EMBL/GenBank/DDBJ whole genome shotgun (WGS) entry which is preliminary data.</text>
</comment>
<evidence type="ECO:0000256" key="1">
    <source>
        <dbReference type="SAM" id="MobiDB-lite"/>
    </source>
</evidence>